<reference evidence="11" key="1">
    <citation type="journal article" date="2020" name="mSystems">
        <title>Genome- and Community-Level Interaction Insights into Carbon Utilization and Element Cycling Functions of Hydrothermarchaeota in Hydrothermal Sediment.</title>
        <authorList>
            <person name="Zhou Z."/>
            <person name="Liu Y."/>
            <person name="Xu W."/>
            <person name="Pan J."/>
            <person name="Luo Z.H."/>
            <person name="Li M."/>
        </authorList>
    </citation>
    <scope>NUCLEOTIDE SEQUENCE [LARGE SCALE GENOMIC DNA]</scope>
    <source>
        <strain evidence="11">SpSt-110</strain>
    </source>
</reference>
<dbReference type="NCBIfam" id="TIGR03399">
    <property type="entry name" value="RNA_3prim_cycl"/>
    <property type="match status" value="1"/>
</dbReference>
<evidence type="ECO:0000256" key="2">
    <source>
        <dbReference type="ARBA" id="ARBA00021428"/>
    </source>
</evidence>
<accession>A0A7J3XYV0</accession>
<dbReference type="GO" id="GO:0006396">
    <property type="term" value="P:RNA processing"/>
    <property type="evidence" value="ECO:0007669"/>
    <property type="project" value="UniProtKB-UniRule"/>
</dbReference>
<dbReference type="PANTHER" id="PTHR11096:SF0">
    <property type="entry name" value="RNA 3'-TERMINAL PHOSPHATE CYCLASE"/>
    <property type="match status" value="1"/>
</dbReference>
<name>A0A7J3XYV0_9CREN</name>
<sequence>MKPLEIDGSIGEGGGQILRYSLALSALTLRPVRIFNIRAKRDNPGLRPQHLTAVKALKEATDALVKGAEVGSMELYFEPRARRGGFMKLDIGTAGSISLVMQAMIPVLLYSEREARVQVTGGTDVEWSPPIDYMRLVFAHNIRLLGVGVEVKVERRGHYPRGGGLVEFTVRRLADVLKPVQLIDHGGVVGVRGVSHAVRLPRHVAERQASSASSILSSRLGVEPVIELEYYEPGRDPHLGPGSGIVLYADTRSGTRLGADSLGARGKPAERVGAEAAEVLVDEVSRGRCFDRHMGDMLIPYLVLAGGVSRVGVSYITLHTLTAVEVARMFFPEAEIRVEGKLGEPGVITVRGVSYRL</sequence>
<dbReference type="InterPro" id="IPR036553">
    <property type="entry name" value="RPTC_insert"/>
</dbReference>
<dbReference type="InterPro" id="IPR017770">
    <property type="entry name" value="RNA3'_term_phos_cyc_type_1"/>
</dbReference>
<dbReference type="FunFam" id="3.30.360.20:FF:000002">
    <property type="entry name" value="RNA terminal phosphate cyclase-like 1"/>
    <property type="match status" value="1"/>
</dbReference>
<evidence type="ECO:0000259" key="9">
    <source>
        <dbReference type="Pfam" id="PF01137"/>
    </source>
</evidence>
<comment type="caution">
    <text evidence="11">The sequence shown here is derived from an EMBL/GenBank/DDBJ whole genome shotgun (WGS) entry which is preliminary data.</text>
</comment>
<feature type="domain" description="RNA 3'-terminal phosphate cyclase insert" evidence="10">
    <location>
        <begin position="184"/>
        <end position="284"/>
    </location>
</feature>
<dbReference type="InterPro" id="IPR013791">
    <property type="entry name" value="RNA3'-term_phos_cycl_insert"/>
</dbReference>
<dbReference type="InterPro" id="IPR037136">
    <property type="entry name" value="RNA3'_phos_cyclase_dom_sf"/>
</dbReference>
<evidence type="ECO:0000256" key="6">
    <source>
        <dbReference type="ARBA" id="ARBA00022840"/>
    </source>
</evidence>
<gene>
    <name evidence="7" type="primary">rtcA</name>
    <name evidence="11" type="ORF">ENM60_03590</name>
</gene>
<dbReference type="EMBL" id="DRYK01000048">
    <property type="protein sequence ID" value="HHP67856.1"/>
    <property type="molecule type" value="Genomic_DNA"/>
</dbReference>
<dbReference type="GO" id="GO:0005524">
    <property type="term" value="F:ATP binding"/>
    <property type="evidence" value="ECO:0007669"/>
    <property type="project" value="UniProtKB-KW"/>
</dbReference>
<dbReference type="AlphaFoldDB" id="A0A7J3XYV0"/>
<evidence type="ECO:0000256" key="7">
    <source>
        <dbReference type="HAMAP-Rule" id="MF_00200"/>
    </source>
</evidence>
<feature type="binding site" evidence="7">
    <location>
        <position position="102"/>
    </location>
    <ligand>
        <name>ATP</name>
        <dbReference type="ChEBI" id="CHEBI:30616"/>
    </ligand>
</feature>
<dbReference type="Pfam" id="PF01137">
    <property type="entry name" value="RTC"/>
    <property type="match status" value="1"/>
</dbReference>
<evidence type="ECO:0000256" key="3">
    <source>
        <dbReference type="ARBA" id="ARBA00022490"/>
    </source>
</evidence>
<feature type="active site" description="Tele-AMP-histidine intermediate" evidence="7">
    <location>
        <position position="319"/>
    </location>
</feature>
<protein>
    <recommendedName>
        <fullName evidence="2 7">RNA 3'-terminal phosphate cyclase</fullName>
        <shortName evidence="7">RNA cyclase</shortName>
        <shortName evidence="7">RNA-3'-phosphate cyclase</shortName>
        <ecNumber evidence="7 8">6.5.1.4</ecNumber>
    </recommendedName>
</protein>
<dbReference type="EC" id="6.5.1.4" evidence="7 8"/>
<evidence type="ECO:0000256" key="8">
    <source>
        <dbReference type="NCBIfam" id="TIGR03399"/>
    </source>
</evidence>
<comment type="function">
    <text evidence="7">Catalyzes the conversion of 3'-phosphate to a 2',3'-cyclic phosphodiester at the end of RNA. The mechanism of action of the enzyme occurs in 3 steps: (A) adenylation of the enzyme by ATP; (B) transfer of adenylate to an RNA-N3'P to produce RNA-N3'PP5'A; (C) and attack of the adjacent 2'-hydroxyl on the 3'-phosphorus in the diester linkage to produce the cyclic end product. The biological role of this enzyme is unknown but it is likely to function in some aspects of cellular RNA processing.</text>
</comment>
<keyword evidence="5 7" id="KW-0547">Nucleotide-binding</keyword>
<dbReference type="InterPro" id="IPR000228">
    <property type="entry name" value="RNA3'_term_phos_cyc"/>
</dbReference>
<dbReference type="PROSITE" id="PS01287">
    <property type="entry name" value="RTC"/>
    <property type="match status" value="1"/>
</dbReference>
<proteinExistence type="inferred from homology"/>
<dbReference type="InterPro" id="IPR023797">
    <property type="entry name" value="RNA3'_phos_cyclase_dom"/>
</dbReference>
<organism evidence="11">
    <name type="scientific">Thermogladius calderae</name>
    <dbReference type="NCBI Taxonomy" id="1200300"/>
    <lineage>
        <taxon>Archaea</taxon>
        <taxon>Thermoproteota</taxon>
        <taxon>Thermoprotei</taxon>
        <taxon>Desulfurococcales</taxon>
        <taxon>Desulfurococcaceae</taxon>
        <taxon>Thermogladius</taxon>
    </lineage>
</organism>
<dbReference type="Gene3D" id="3.30.360.20">
    <property type="entry name" value="RNA 3'-terminal phosphate cyclase, insert domain"/>
    <property type="match status" value="1"/>
</dbReference>
<dbReference type="Pfam" id="PF05189">
    <property type="entry name" value="RTC_insert"/>
    <property type="match status" value="1"/>
</dbReference>
<keyword evidence="6 7" id="KW-0067">ATP-binding</keyword>
<dbReference type="SUPFAM" id="SSF52913">
    <property type="entry name" value="RNA 3'-terminal phosphate cyclase, RPTC, insert domain"/>
    <property type="match status" value="1"/>
</dbReference>
<keyword evidence="4 7" id="KW-0436">Ligase</keyword>
<dbReference type="InterPro" id="IPR020719">
    <property type="entry name" value="RNA3'_term_phos_cycl-like_CS"/>
</dbReference>
<evidence type="ECO:0000256" key="4">
    <source>
        <dbReference type="ARBA" id="ARBA00022598"/>
    </source>
</evidence>
<dbReference type="PANTHER" id="PTHR11096">
    <property type="entry name" value="RNA 3' TERMINAL PHOSPHATE CYCLASE"/>
    <property type="match status" value="1"/>
</dbReference>
<feature type="domain" description="RNA 3'-terminal phosphate cyclase" evidence="9">
    <location>
        <begin position="10"/>
        <end position="332"/>
    </location>
</feature>
<comment type="subcellular location">
    <subcellularLocation>
        <location evidence="7">Cytoplasm</location>
    </subcellularLocation>
</comment>
<dbReference type="GO" id="GO:0005737">
    <property type="term" value="C:cytoplasm"/>
    <property type="evidence" value="ECO:0007669"/>
    <property type="project" value="UniProtKB-SubCell"/>
</dbReference>
<comment type="similarity">
    <text evidence="1 7">Belongs to the RNA 3'-terminal cyclase family. Type 1 subfamily.</text>
</comment>
<comment type="catalytic activity">
    <reaction evidence="7">
        <text>a 3'-end 3'-phospho-ribonucleotide-RNA + ATP = a 3'-end 2',3'-cyclophospho-ribonucleotide-RNA + AMP + diphosphate</text>
        <dbReference type="Rhea" id="RHEA:23976"/>
        <dbReference type="Rhea" id="RHEA-COMP:10463"/>
        <dbReference type="Rhea" id="RHEA-COMP:10464"/>
        <dbReference type="ChEBI" id="CHEBI:30616"/>
        <dbReference type="ChEBI" id="CHEBI:33019"/>
        <dbReference type="ChEBI" id="CHEBI:83062"/>
        <dbReference type="ChEBI" id="CHEBI:83064"/>
        <dbReference type="ChEBI" id="CHEBI:456215"/>
        <dbReference type="EC" id="6.5.1.4"/>
    </reaction>
</comment>
<dbReference type="Gene3D" id="3.65.10.20">
    <property type="entry name" value="RNA 3'-terminal phosphate cyclase domain"/>
    <property type="match status" value="1"/>
</dbReference>
<evidence type="ECO:0000259" key="10">
    <source>
        <dbReference type="Pfam" id="PF05189"/>
    </source>
</evidence>
<dbReference type="HAMAP" id="MF_00200">
    <property type="entry name" value="RTC"/>
    <property type="match status" value="1"/>
</dbReference>
<evidence type="ECO:0000313" key="11">
    <source>
        <dbReference type="EMBL" id="HHP67856.1"/>
    </source>
</evidence>
<comment type="caution">
    <text evidence="7">Lacks conserved residue(s) required for the propagation of feature annotation.</text>
</comment>
<dbReference type="InterPro" id="IPR013792">
    <property type="entry name" value="RNA3'P_cycl/enolpyr_Trfase_a/b"/>
</dbReference>
<keyword evidence="3 7" id="KW-0963">Cytoplasm</keyword>
<dbReference type="PIRSF" id="PIRSF005378">
    <property type="entry name" value="RNA3'_term_phos_cycl_euk"/>
    <property type="match status" value="1"/>
</dbReference>
<evidence type="ECO:0000256" key="1">
    <source>
        <dbReference type="ARBA" id="ARBA00009206"/>
    </source>
</evidence>
<dbReference type="SUPFAM" id="SSF55205">
    <property type="entry name" value="EPT/RTPC-like"/>
    <property type="match status" value="1"/>
</dbReference>
<dbReference type="GO" id="GO:0003963">
    <property type="term" value="F:RNA-3'-phosphate cyclase activity"/>
    <property type="evidence" value="ECO:0007669"/>
    <property type="project" value="UniProtKB-UniRule"/>
</dbReference>
<evidence type="ECO:0000256" key="5">
    <source>
        <dbReference type="ARBA" id="ARBA00022741"/>
    </source>
</evidence>